<dbReference type="PROSITE" id="PS00217">
    <property type="entry name" value="SUGAR_TRANSPORT_2"/>
    <property type="match status" value="1"/>
</dbReference>
<evidence type="ECO:0000256" key="6">
    <source>
        <dbReference type="ARBA" id="ARBA00023136"/>
    </source>
</evidence>
<comment type="similarity">
    <text evidence="2 7">Belongs to the major facilitator superfamily. Sugar transporter (TC 2.A.1.1) family.</text>
</comment>
<dbReference type="GeneID" id="89931946"/>
<keyword evidence="12" id="KW-1185">Reference proteome</keyword>
<organism evidence="11 12">
    <name type="scientific">Saxophila tyrrhenica</name>
    <dbReference type="NCBI Taxonomy" id="1690608"/>
    <lineage>
        <taxon>Eukaryota</taxon>
        <taxon>Fungi</taxon>
        <taxon>Dikarya</taxon>
        <taxon>Ascomycota</taxon>
        <taxon>Pezizomycotina</taxon>
        <taxon>Dothideomycetes</taxon>
        <taxon>Dothideomycetidae</taxon>
        <taxon>Mycosphaerellales</taxon>
        <taxon>Extremaceae</taxon>
        <taxon>Saxophila</taxon>
    </lineage>
</organism>
<dbReference type="GO" id="GO:0005351">
    <property type="term" value="F:carbohydrate:proton symporter activity"/>
    <property type="evidence" value="ECO:0007669"/>
    <property type="project" value="TreeGrafter"/>
</dbReference>
<feature type="transmembrane region" description="Helical" evidence="9">
    <location>
        <begin position="150"/>
        <end position="170"/>
    </location>
</feature>
<reference evidence="11 12" key="1">
    <citation type="submission" date="2023-08" db="EMBL/GenBank/DDBJ databases">
        <title>Black Yeasts Isolated from many extreme environments.</title>
        <authorList>
            <person name="Coleine C."/>
            <person name="Stajich J.E."/>
            <person name="Selbmann L."/>
        </authorList>
    </citation>
    <scope>NUCLEOTIDE SEQUENCE [LARGE SCALE GENOMIC DNA]</scope>
    <source>
        <strain evidence="11 12">CCFEE 5935</strain>
    </source>
</reference>
<evidence type="ECO:0000256" key="2">
    <source>
        <dbReference type="ARBA" id="ARBA00010992"/>
    </source>
</evidence>
<dbReference type="Pfam" id="PF00083">
    <property type="entry name" value="Sugar_tr"/>
    <property type="match status" value="1"/>
</dbReference>
<name>A0AAV9NYP8_9PEZI</name>
<gene>
    <name evidence="11" type="ORF">LTR77_010621</name>
</gene>
<keyword evidence="6 9" id="KW-0472">Membrane</keyword>
<dbReference type="PANTHER" id="PTHR48022">
    <property type="entry name" value="PLASTIDIC GLUCOSE TRANSPORTER 4"/>
    <property type="match status" value="1"/>
</dbReference>
<evidence type="ECO:0000256" key="9">
    <source>
        <dbReference type="SAM" id="Phobius"/>
    </source>
</evidence>
<dbReference type="PROSITE" id="PS50850">
    <property type="entry name" value="MFS"/>
    <property type="match status" value="1"/>
</dbReference>
<dbReference type="EMBL" id="JAVRRT010000025">
    <property type="protein sequence ID" value="KAK5163439.1"/>
    <property type="molecule type" value="Genomic_DNA"/>
</dbReference>
<protein>
    <recommendedName>
        <fullName evidence="10">Major facilitator superfamily (MFS) profile domain-containing protein</fullName>
    </recommendedName>
</protein>
<evidence type="ECO:0000256" key="7">
    <source>
        <dbReference type="RuleBase" id="RU003346"/>
    </source>
</evidence>
<evidence type="ECO:0000256" key="3">
    <source>
        <dbReference type="ARBA" id="ARBA00022448"/>
    </source>
</evidence>
<dbReference type="AlphaFoldDB" id="A0AAV9NYP8"/>
<comment type="subcellular location">
    <subcellularLocation>
        <location evidence="1">Membrane</location>
        <topology evidence="1">Multi-pass membrane protein</topology>
    </subcellularLocation>
</comment>
<feature type="compositionally biased region" description="Polar residues" evidence="8">
    <location>
        <begin position="519"/>
        <end position="529"/>
    </location>
</feature>
<accession>A0AAV9NYP8</accession>
<dbReference type="InterPro" id="IPR005829">
    <property type="entry name" value="Sugar_transporter_CS"/>
</dbReference>
<feature type="transmembrane region" description="Helical" evidence="9">
    <location>
        <begin position="436"/>
        <end position="457"/>
    </location>
</feature>
<dbReference type="InterPro" id="IPR003663">
    <property type="entry name" value="Sugar/inositol_transpt"/>
</dbReference>
<proteinExistence type="inferred from homology"/>
<dbReference type="InterPro" id="IPR036259">
    <property type="entry name" value="MFS_trans_sf"/>
</dbReference>
<evidence type="ECO:0000256" key="1">
    <source>
        <dbReference type="ARBA" id="ARBA00004141"/>
    </source>
</evidence>
<feature type="transmembrane region" description="Helical" evidence="9">
    <location>
        <begin position="368"/>
        <end position="388"/>
    </location>
</feature>
<evidence type="ECO:0000256" key="8">
    <source>
        <dbReference type="SAM" id="MobiDB-lite"/>
    </source>
</evidence>
<dbReference type="Proteomes" id="UP001337655">
    <property type="component" value="Unassembled WGS sequence"/>
</dbReference>
<sequence>MATVEMHSHYMGLAGTALQTAIAVAAGLSFVAFGYGQGDVGGLIVESTFMNYFPSFETPIYAGSVIATWNIGCFVGAFFTIFLGDRLGRKGTVVTGLICETIGKIIQCSSFGIGQYVAGRMIAGIGNGFVASGVPAYQAECLKTHRRGTLLLVSFGSCITLGNAIAYWIVYAFSFTQPSSAAWRVPIILAAMFTLPALLVIVFMPESPRWLLLKGREQEAMNVLSALNELPIDHEDTRREILQIKYAVKHMASSAPGQVFTNGEYRYLQRTLLAVGLQIMQQFTGVNIFIQYLAAMFVNQLRYANRVSMVLAACCSTEFFLASVGVVFVIDRFWGRRDLTIFGASGMCFCMVMLTIFNWLGLENGEPWAFKVMTAFLFLYLTFFAIGWQGMSWMWAVELVPLSIRGPANAMSTAANWLSNFVVVLVTPVMFDDITWRTYVVFAVTNFCFIPVIYIFYPETGARSLEEVDIVFKSASQRGNPWLSAVKAAKEEPKWYDKNGEPTDSYGGSEKDDIEKGMATSSGDNSSSPERMFNAQPVQPRRTSMEPRFSDEGWHDHVAAPAPSIRRTHSSQ</sequence>
<feature type="compositionally biased region" description="Basic and acidic residues" evidence="8">
    <location>
        <begin position="543"/>
        <end position="558"/>
    </location>
</feature>
<dbReference type="InterPro" id="IPR005828">
    <property type="entry name" value="MFS_sugar_transport-like"/>
</dbReference>
<dbReference type="NCBIfam" id="TIGR00879">
    <property type="entry name" value="SP"/>
    <property type="match status" value="1"/>
</dbReference>
<evidence type="ECO:0000256" key="4">
    <source>
        <dbReference type="ARBA" id="ARBA00022692"/>
    </source>
</evidence>
<dbReference type="GO" id="GO:0016020">
    <property type="term" value="C:membrane"/>
    <property type="evidence" value="ECO:0007669"/>
    <property type="project" value="UniProtKB-SubCell"/>
</dbReference>
<feature type="region of interest" description="Disordered" evidence="8">
    <location>
        <begin position="494"/>
        <end position="572"/>
    </location>
</feature>
<feature type="domain" description="Major facilitator superfamily (MFS) profile" evidence="10">
    <location>
        <begin position="22"/>
        <end position="461"/>
    </location>
</feature>
<feature type="transmembrane region" description="Helical" evidence="9">
    <location>
        <begin position="182"/>
        <end position="204"/>
    </location>
</feature>
<dbReference type="SUPFAM" id="SSF103473">
    <property type="entry name" value="MFS general substrate transporter"/>
    <property type="match status" value="1"/>
</dbReference>
<dbReference type="RefSeq" id="XP_064653916.1">
    <property type="nucleotide sequence ID" value="XM_064807838.1"/>
</dbReference>
<keyword evidence="4 9" id="KW-0812">Transmembrane</keyword>
<dbReference type="InterPro" id="IPR020846">
    <property type="entry name" value="MFS_dom"/>
</dbReference>
<dbReference type="PRINTS" id="PR00171">
    <property type="entry name" value="SUGRTRNSPORT"/>
</dbReference>
<evidence type="ECO:0000256" key="5">
    <source>
        <dbReference type="ARBA" id="ARBA00022989"/>
    </source>
</evidence>
<evidence type="ECO:0000313" key="12">
    <source>
        <dbReference type="Proteomes" id="UP001337655"/>
    </source>
</evidence>
<keyword evidence="5 9" id="KW-1133">Transmembrane helix</keyword>
<evidence type="ECO:0000313" key="11">
    <source>
        <dbReference type="EMBL" id="KAK5163439.1"/>
    </source>
</evidence>
<comment type="caution">
    <text evidence="11">The sequence shown here is derived from an EMBL/GenBank/DDBJ whole genome shotgun (WGS) entry which is preliminary data.</text>
</comment>
<dbReference type="PANTHER" id="PTHR48022:SF68">
    <property type="entry name" value="MAJOR FACILITATOR SUPERFAMILY (MFS) PROFILE DOMAIN-CONTAINING PROTEIN-RELATED"/>
    <property type="match status" value="1"/>
</dbReference>
<feature type="transmembrane region" description="Helical" evidence="9">
    <location>
        <begin position="307"/>
        <end position="329"/>
    </location>
</feature>
<dbReference type="Gene3D" id="1.20.1250.20">
    <property type="entry name" value="MFS general substrate transporter like domains"/>
    <property type="match status" value="1"/>
</dbReference>
<keyword evidence="3 7" id="KW-0813">Transport</keyword>
<feature type="transmembrane region" description="Helical" evidence="9">
    <location>
        <begin position="341"/>
        <end position="362"/>
    </location>
</feature>
<evidence type="ECO:0000259" key="10">
    <source>
        <dbReference type="PROSITE" id="PS50850"/>
    </source>
</evidence>
<dbReference type="InterPro" id="IPR050360">
    <property type="entry name" value="MFS_Sugar_Transporters"/>
</dbReference>
<feature type="transmembrane region" description="Helical" evidence="9">
    <location>
        <begin position="60"/>
        <end position="83"/>
    </location>
</feature>